<keyword evidence="2" id="KW-1185">Reference proteome</keyword>
<protein>
    <submittedName>
        <fullName evidence="1">Uncharacterized protein</fullName>
    </submittedName>
</protein>
<name>A0AAE3XP27_9BACT</name>
<accession>A0AAE3XP27</accession>
<evidence type="ECO:0000313" key="2">
    <source>
        <dbReference type="Proteomes" id="UP001185092"/>
    </source>
</evidence>
<comment type="caution">
    <text evidence="1">The sequence shown here is derived from an EMBL/GenBank/DDBJ whole genome shotgun (WGS) entry which is preliminary data.</text>
</comment>
<gene>
    <name evidence="1" type="ORF">HNQ88_003083</name>
</gene>
<reference evidence="1" key="1">
    <citation type="submission" date="2023-07" db="EMBL/GenBank/DDBJ databases">
        <title>Genomic Encyclopedia of Type Strains, Phase IV (KMG-IV): sequencing the most valuable type-strain genomes for metagenomic binning, comparative biology and taxonomic classification.</title>
        <authorList>
            <person name="Goeker M."/>
        </authorList>
    </citation>
    <scope>NUCLEOTIDE SEQUENCE</scope>
    <source>
        <strain evidence="1">DSM 26174</strain>
    </source>
</reference>
<dbReference type="AlphaFoldDB" id="A0AAE3XP27"/>
<evidence type="ECO:0000313" key="1">
    <source>
        <dbReference type="EMBL" id="MDR6240035.1"/>
    </source>
</evidence>
<proteinExistence type="predicted"/>
<dbReference type="Proteomes" id="UP001185092">
    <property type="component" value="Unassembled WGS sequence"/>
</dbReference>
<organism evidence="1 2">
    <name type="scientific">Aureibacter tunicatorum</name>
    <dbReference type="NCBI Taxonomy" id="866807"/>
    <lineage>
        <taxon>Bacteria</taxon>
        <taxon>Pseudomonadati</taxon>
        <taxon>Bacteroidota</taxon>
        <taxon>Cytophagia</taxon>
        <taxon>Cytophagales</taxon>
        <taxon>Persicobacteraceae</taxon>
        <taxon>Aureibacter</taxon>
    </lineage>
</organism>
<dbReference type="EMBL" id="JAVDQD010000003">
    <property type="protein sequence ID" value="MDR6240035.1"/>
    <property type="molecule type" value="Genomic_DNA"/>
</dbReference>
<sequence length="69" mass="8289">MVNYLTLMLLCFIPLIREELKYINLNWSVCLALDVSLVFFMYKASETKFFKLYKYRKGLKDQIKNLEAI</sequence>